<proteinExistence type="predicted"/>
<dbReference type="Proteomes" id="UP001642487">
    <property type="component" value="Chromosome 11"/>
</dbReference>
<protein>
    <submittedName>
        <fullName evidence="1">Uncharacterized protein</fullName>
    </submittedName>
</protein>
<gene>
    <name evidence="1" type="ORF">CITCOLO1_LOCUS4996</name>
</gene>
<sequence length="171" mass="18738">MAIHAGPFSFSITVRAFSTFYPIPYCHFQVPTLNLRLASLSSIPFLTLNSLPPCFTLPSLSSSDSPAPPLPHRKILLLRVGKTCLPLDLASLLATLGGQGIAPELLLKHLWMRSSKLILRNLGILSTTQVQCVSPPTLVEITNLGQTKLQQLISIIFRKASLFNHLVACWP</sequence>
<evidence type="ECO:0000313" key="2">
    <source>
        <dbReference type="Proteomes" id="UP001642487"/>
    </source>
</evidence>
<organism evidence="1 2">
    <name type="scientific">Citrullus colocynthis</name>
    <name type="common">colocynth</name>
    <dbReference type="NCBI Taxonomy" id="252529"/>
    <lineage>
        <taxon>Eukaryota</taxon>
        <taxon>Viridiplantae</taxon>
        <taxon>Streptophyta</taxon>
        <taxon>Embryophyta</taxon>
        <taxon>Tracheophyta</taxon>
        <taxon>Spermatophyta</taxon>
        <taxon>Magnoliopsida</taxon>
        <taxon>eudicotyledons</taxon>
        <taxon>Gunneridae</taxon>
        <taxon>Pentapetalae</taxon>
        <taxon>rosids</taxon>
        <taxon>fabids</taxon>
        <taxon>Cucurbitales</taxon>
        <taxon>Cucurbitaceae</taxon>
        <taxon>Benincaseae</taxon>
        <taxon>Citrullus</taxon>
    </lineage>
</organism>
<reference evidence="1 2" key="1">
    <citation type="submission" date="2024-03" db="EMBL/GenBank/DDBJ databases">
        <authorList>
            <person name="Gkanogiannis A."/>
            <person name="Becerra Lopez-Lavalle L."/>
        </authorList>
    </citation>
    <scope>NUCLEOTIDE SEQUENCE [LARGE SCALE GENOMIC DNA]</scope>
</reference>
<name>A0ABP0Y2V5_9ROSI</name>
<keyword evidence="2" id="KW-1185">Reference proteome</keyword>
<dbReference type="EMBL" id="OZ021745">
    <property type="protein sequence ID" value="CAK9313283.1"/>
    <property type="molecule type" value="Genomic_DNA"/>
</dbReference>
<accession>A0ABP0Y2V5</accession>
<evidence type="ECO:0000313" key="1">
    <source>
        <dbReference type="EMBL" id="CAK9313283.1"/>
    </source>
</evidence>